<dbReference type="AlphaFoldDB" id="I2GZW3"/>
<evidence type="ECO:0000256" key="2">
    <source>
        <dbReference type="ARBA" id="ARBA00022692"/>
    </source>
</evidence>
<keyword evidence="10" id="KW-1185">Reference proteome</keyword>
<evidence type="ECO:0000256" key="3">
    <source>
        <dbReference type="ARBA" id="ARBA00022989"/>
    </source>
</evidence>
<dbReference type="GO" id="GO:0005886">
    <property type="term" value="C:plasma membrane"/>
    <property type="evidence" value="ECO:0007669"/>
    <property type="project" value="TreeGrafter"/>
</dbReference>
<feature type="region of interest" description="Disordered" evidence="7">
    <location>
        <begin position="427"/>
        <end position="488"/>
    </location>
</feature>
<dbReference type="InterPro" id="IPR014844">
    <property type="entry name" value="PalH"/>
</dbReference>
<dbReference type="Proteomes" id="UP000002866">
    <property type="component" value="Chromosome 2"/>
</dbReference>
<accession>I2GZW3</accession>
<evidence type="ECO:0000313" key="10">
    <source>
        <dbReference type="Proteomes" id="UP000002866"/>
    </source>
</evidence>
<feature type="compositionally biased region" description="Polar residues" evidence="7">
    <location>
        <begin position="470"/>
        <end position="488"/>
    </location>
</feature>
<dbReference type="InParanoid" id="I2GZW3"/>
<evidence type="ECO:0000313" key="9">
    <source>
        <dbReference type="EMBL" id="CCH59665.1"/>
    </source>
</evidence>
<feature type="transmembrane region" description="Helical" evidence="8">
    <location>
        <begin position="298"/>
        <end position="318"/>
    </location>
</feature>
<name>I2GZW3_HENB6</name>
<feature type="transmembrane region" description="Helical" evidence="8">
    <location>
        <begin position="233"/>
        <end position="259"/>
    </location>
</feature>
<proteinExistence type="inferred from homology"/>
<sequence>MNGNDVSTGEPATSKCLNKRNANDHQWQYFPNTGLSFESCKPWHIGNGIILNDHLTNGLEYYDDIIFQSLCYDGSPIYNSMRLSAFQAPYLPKVQHDWKKYTTSDIGGFENGKFSSAIYPLIYSLTSNVMITVFFTISVFVSLTGSKARKGTMLLKIACVLATINMTIFLARSISSLKLQHEKHSTAGTSDILHLLQTDKTYVSLEFISTFFLNVCQVFNIENIFIRRQERKIIFYCGLLFVMCSNILWAICCFISVSTTRYDKLLVILTPFVYLFRIALSSTYACFIISYGMSERCLIFASFDMAFLTFVAFCLILLQPTLFIVDVSDVFSNGIGDMFNTTCYIGSTIIVWEWMDRMSLFKWKKQAQSILGRPIYEDEQVHYNFARYALKVQDALLRNSNKDEIQSLENQDDDNIDANHIRSSVSELEEGRSCDQPSLDEELGYCNNKEKSSQSKKRKRKKNAKEKLQNFLSRQNSKNLDVPTTSKNHNSQMSLLVRKISSRHKVKYNSDIIEMISLPSSSLSATSTNSTMTISNGTTSTSNNIRYRNNYFDQQSINQIQFENREPLVDVISSGLSNWFYKTRQSTKEFLQRNSKTILSKFSTNVEVAEKRNLVKKRIGLEKSDAVYVYRTKNIDFYDRISQDCEQYELGTESIDKHVTQSSMGAVSSPTTDIEEN</sequence>
<evidence type="ECO:0000256" key="8">
    <source>
        <dbReference type="SAM" id="Phobius"/>
    </source>
</evidence>
<keyword evidence="2 8" id="KW-0812">Transmembrane</keyword>
<dbReference type="Pfam" id="PF08733">
    <property type="entry name" value="PalH"/>
    <property type="match status" value="1"/>
</dbReference>
<dbReference type="HOGENOM" id="CLU_026111_0_0_1"/>
<evidence type="ECO:0000256" key="5">
    <source>
        <dbReference type="ARBA" id="ARBA00038109"/>
    </source>
</evidence>
<feature type="transmembrane region" description="Helical" evidence="8">
    <location>
        <begin position="265"/>
        <end position="291"/>
    </location>
</feature>
<dbReference type="RefSeq" id="XP_004179184.1">
    <property type="nucleotide sequence ID" value="XM_004179136.1"/>
</dbReference>
<comment type="similarity">
    <text evidence="5">Belongs to the palH/RIM21 family.</text>
</comment>
<evidence type="ECO:0000256" key="1">
    <source>
        <dbReference type="ARBA" id="ARBA00004141"/>
    </source>
</evidence>
<reference evidence="9 10" key="1">
    <citation type="journal article" date="2011" name="Proc. Natl. Acad. Sci. U.S.A.">
        <title>Evolutionary erosion of yeast sex chromosomes by mating-type switching accidents.</title>
        <authorList>
            <person name="Gordon J.L."/>
            <person name="Armisen D."/>
            <person name="Proux-Wera E."/>
            <person name="Oheigeartaigh S.S."/>
            <person name="Byrne K.P."/>
            <person name="Wolfe K.H."/>
        </authorList>
    </citation>
    <scope>NUCLEOTIDE SEQUENCE [LARGE SCALE GENOMIC DNA]</scope>
    <source>
        <strain evidence="10">ATCC 34711 / CBS 6284 / DSM 70876 / NBRC 10599 / NRRL Y-10934 / UCD 77-7</strain>
    </source>
</reference>
<dbReference type="PANTHER" id="PTHR35779">
    <property type="entry name" value="PH-RESPONSE REGULATOR PROTEIN PALH/RIM21"/>
    <property type="match status" value="1"/>
</dbReference>
<feature type="transmembrane region" description="Helical" evidence="8">
    <location>
        <begin position="121"/>
        <end position="141"/>
    </location>
</feature>
<gene>
    <name evidence="9" type="primary">TBLA0B08500</name>
    <name evidence="9" type="ORF">TBLA_0B08500</name>
</gene>
<dbReference type="GO" id="GO:0071467">
    <property type="term" value="P:cellular response to pH"/>
    <property type="evidence" value="ECO:0007669"/>
    <property type="project" value="TreeGrafter"/>
</dbReference>
<organism evidence="9 10">
    <name type="scientific">Henningerozyma blattae (strain ATCC 34711 / CBS 6284 / DSM 70876 / NBRC 10599 / NRRL Y-10934 / UCD 77-7)</name>
    <name type="common">Yeast</name>
    <name type="synonym">Tetrapisispora blattae</name>
    <dbReference type="NCBI Taxonomy" id="1071380"/>
    <lineage>
        <taxon>Eukaryota</taxon>
        <taxon>Fungi</taxon>
        <taxon>Dikarya</taxon>
        <taxon>Ascomycota</taxon>
        <taxon>Saccharomycotina</taxon>
        <taxon>Saccharomycetes</taxon>
        <taxon>Saccharomycetales</taxon>
        <taxon>Saccharomycetaceae</taxon>
        <taxon>Henningerozyma</taxon>
    </lineage>
</organism>
<evidence type="ECO:0000256" key="7">
    <source>
        <dbReference type="SAM" id="MobiDB-lite"/>
    </source>
</evidence>
<feature type="compositionally biased region" description="Basic residues" evidence="7">
    <location>
        <begin position="454"/>
        <end position="464"/>
    </location>
</feature>
<evidence type="ECO:0000256" key="6">
    <source>
        <dbReference type="ARBA" id="ARBA00040155"/>
    </source>
</evidence>
<dbReference type="OrthoDB" id="5393256at2759"/>
<comment type="subcellular location">
    <subcellularLocation>
        <location evidence="1">Membrane</location>
        <topology evidence="1">Multi-pass membrane protein</topology>
    </subcellularLocation>
</comment>
<keyword evidence="3 8" id="KW-1133">Transmembrane helix</keyword>
<protein>
    <recommendedName>
        <fullName evidence="6">pH-response regulator protein palH/RIM21</fullName>
    </recommendedName>
</protein>
<dbReference type="KEGG" id="tbl:TBLA_0B08500"/>
<dbReference type="EMBL" id="HE806317">
    <property type="protein sequence ID" value="CCH59665.1"/>
    <property type="molecule type" value="Genomic_DNA"/>
</dbReference>
<feature type="transmembrane region" description="Helical" evidence="8">
    <location>
        <begin position="153"/>
        <end position="174"/>
    </location>
</feature>
<keyword evidence="4 8" id="KW-0472">Membrane</keyword>
<dbReference type="GeneID" id="14493928"/>
<dbReference type="FunCoup" id="I2GZW3">
    <property type="interactions" value="57"/>
</dbReference>
<evidence type="ECO:0000256" key="4">
    <source>
        <dbReference type="ARBA" id="ARBA00023136"/>
    </source>
</evidence>
<dbReference type="STRING" id="1071380.I2GZW3"/>
<dbReference type="PANTHER" id="PTHR35779:SF1">
    <property type="entry name" value="PH-RESPONSE REGULATOR PROTEIN PALH_RIM21"/>
    <property type="match status" value="1"/>
</dbReference>
<dbReference type="eggNOG" id="ENOG502QWMT">
    <property type="taxonomic scope" value="Eukaryota"/>
</dbReference>